<proteinExistence type="predicted"/>
<gene>
    <name evidence="3" type="ORF">CVT24_003341</name>
</gene>
<evidence type="ECO:0000313" key="3">
    <source>
        <dbReference type="EMBL" id="PPQ98783.1"/>
    </source>
</evidence>
<keyword evidence="1" id="KW-0472">Membrane</keyword>
<accession>A0A409Y773</accession>
<dbReference type="OrthoDB" id="5319015at2759"/>
<keyword evidence="4" id="KW-1185">Reference proteome</keyword>
<evidence type="ECO:0000313" key="4">
    <source>
        <dbReference type="Proteomes" id="UP000284842"/>
    </source>
</evidence>
<feature type="transmembrane region" description="Helical" evidence="1">
    <location>
        <begin position="625"/>
        <end position="644"/>
    </location>
</feature>
<dbReference type="Pfam" id="PF23867">
    <property type="entry name" value="Mmc1_N"/>
    <property type="match status" value="1"/>
</dbReference>
<dbReference type="Pfam" id="PF23868">
    <property type="entry name" value="Mmc1_C"/>
    <property type="match status" value="1"/>
</dbReference>
<protein>
    <recommendedName>
        <fullName evidence="2">Mmc1 C-terminal domain-containing protein</fullName>
    </recommendedName>
</protein>
<dbReference type="AlphaFoldDB" id="A0A409Y773"/>
<sequence>MTACLKQHPSVWSLSNNSLRSTTSKLQISTATSRKCRIQRYASSKATTAFPSRRHETLTLLHKTTNTVPSVFSFGDPLARQNRHTEQFWDDILSHVHHNLALPVGEPVKIVVLGLSEEDATKDLVTALLSDPLTSDQQQNDLISNRWEGRSSNQLRIVFNSDTHADPSSLQIPSSYLQQFSTPIQLTELRGPDSTQVFLSEWSQDHTQIPILHNPLIYKADIPIVVFNPLTTPLSTLLRNRLPSNVILVSSAPTSQTELSSIMHKEVLAVQEYFESKQRPPPQHNVEPLNIFSVDPQRALAAIRVLQSNSESYYSVQRFQDEYASSHLASLTQELRTRIDNPSPADDVNVSVANARIQDSLNAGFQDEYASSHLASLTQELRTRIDNPSPADDVNVSVANARIQDSLNAGFDYISTRLTELQEAIRDVDLLQHNTSANRAVIPEQVLGVDSAEVKDAIQRTEKDIRQVMDKLTWWKMIWRVDEISTIVSGALTQAWFHNLEKKLVFSAGKLSNLQDQLSARKEALLVKHKSVASQVLQNQLGQLQSAPSYKVTPSALTQPIISRRNQMIQFPTTRLHVSGQKAVVGLAGGTATGLGIGWAGWVGWLVGSGEGLLSIMGMEANTAIGVGALVAVGSVRWAVGVWAKAKKRWWKDWHRIGEGLNRDLQVGGLRLS</sequence>
<dbReference type="EMBL" id="NHTK01001376">
    <property type="protein sequence ID" value="PPQ98783.1"/>
    <property type="molecule type" value="Genomic_DNA"/>
</dbReference>
<dbReference type="PANTHER" id="PTHR38644">
    <property type="entry name" value="EXPRESSED PROTEIN"/>
    <property type="match status" value="1"/>
</dbReference>
<dbReference type="STRING" id="181874.A0A409Y773"/>
<evidence type="ECO:0000256" key="1">
    <source>
        <dbReference type="SAM" id="Phobius"/>
    </source>
</evidence>
<dbReference type="InParanoid" id="A0A409Y773"/>
<feature type="transmembrane region" description="Helical" evidence="1">
    <location>
        <begin position="583"/>
        <end position="605"/>
    </location>
</feature>
<evidence type="ECO:0000259" key="2">
    <source>
        <dbReference type="Pfam" id="PF23868"/>
    </source>
</evidence>
<organism evidence="3 4">
    <name type="scientific">Panaeolus cyanescens</name>
    <dbReference type="NCBI Taxonomy" id="181874"/>
    <lineage>
        <taxon>Eukaryota</taxon>
        <taxon>Fungi</taxon>
        <taxon>Dikarya</taxon>
        <taxon>Basidiomycota</taxon>
        <taxon>Agaricomycotina</taxon>
        <taxon>Agaricomycetes</taxon>
        <taxon>Agaricomycetidae</taxon>
        <taxon>Agaricales</taxon>
        <taxon>Agaricineae</taxon>
        <taxon>Galeropsidaceae</taxon>
        <taxon>Panaeolus</taxon>
    </lineage>
</organism>
<feature type="domain" description="Mmc1 C-terminal" evidence="2">
    <location>
        <begin position="468"/>
        <end position="558"/>
    </location>
</feature>
<comment type="caution">
    <text evidence="3">The sequence shown here is derived from an EMBL/GenBank/DDBJ whole genome shotgun (WGS) entry which is preliminary data.</text>
</comment>
<keyword evidence="1" id="KW-0812">Transmembrane</keyword>
<keyword evidence="1" id="KW-1133">Transmembrane helix</keyword>
<name>A0A409Y773_9AGAR</name>
<dbReference type="PANTHER" id="PTHR38644:SF1">
    <property type="entry name" value="EXPRESSED PROTEIN"/>
    <property type="match status" value="1"/>
</dbReference>
<reference evidence="3 4" key="1">
    <citation type="journal article" date="2018" name="Evol. Lett.">
        <title>Horizontal gene cluster transfer increased hallucinogenic mushroom diversity.</title>
        <authorList>
            <person name="Reynolds H.T."/>
            <person name="Vijayakumar V."/>
            <person name="Gluck-Thaler E."/>
            <person name="Korotkin H.B."/>
            <person name="Matheny P.B."/>
            <person name="Slot J.C."/>
        </authorList>
    </citation>
    <scope>NUCLEOTIDE SEQUENCE [LARGE SCALE GENOMIC DNA]</scope>
    <source>
        <strain evidence="3 4">2629</strain>
    </source>
</reference>
<dbReference type="InterPro" id="IPR056196">
    <property type="entry name" value="Mmc1_C"/>
</dbReference>
<dbReference type="Proteomes" id="UP000284842">
    <property type="component" value="Unassembled WGS sequence"/>
</dbReference>